<gene>
    <name evidence="1" type="ORF">EDD30_6462</name>
</gene>
<dbReference type="EMBL" id="RJKL01000001">
    <property type="protein sequence ID" value="ROP33476.1"/>
    <property type="molecule type" value="Genomic_DNA"/>
</dbReference>
<dbReference type="AlphaFoldDB" id="A0A3N1GTN5"/>
<comment type="caution">
    <text evidence="1">The sequence shown here is derived from an EMBL/GenBank/DDBJ whole genome shotgun (WGS) entry which is preliminary data.</text>
</comment>
<proteinExistence type="predicted"/>
<protein>
    <submittedName>
        <fullName evidence="1">Uncharacterized protein</fullName>
    </submittedName>
</protein>
<reference evidence="1 2" key="1">
    <citation type="submission" date="2018-11" db="EMBL/GenBank/DDBJ databases">
        <title>Sequencing the genomes of 1000 actinobacteria strains.</title>
        <authorList>
            <person name="Klenk H.-P."/>
        </authorList>
    </citation>
    <scope>NUCLEOTIDE SEQUENCE [LARGE SCALE GENOMIC DNA]</scope>
    <source>
        <strain evidence="1 2">DSM 43634</strain>
    </source>
</reference>
<name>A0A3N1GTN5_9ACTN</name>
<evidence type="ECO:0000313" key="2">
    <source>
        <dbReference type="Proteomes" id="UP000271683"/>
    </source>
</evidence>
<dbReference type="Proteomes" id="UP000271683">
    <property type="component" value="Unassembled WGS sequence"/>
</dbReference>
<sequence length="47" mass="4664">MLSDSTVTAIIMIVEESAGTASGVPMRLVNPRTLPAVVVGLGPAVAA</sequence>
<evidence type="ECO:0000313" key="1">
    <source>
        <dbReference type="EMBL" id="ROP33476.1"/>
    </source>
</evidence>
<accession>A0A3N1GTN5</accession>
<organism evidence="1 2">
    <name type="scientific">Couchioplanes caeruleus</name>
    <dbReference type="NCBI Taxonomy" id="56438"/>
    <lineage>
        <taxon>Bacteria</taxon>
        <taxon>Bacillati</taxon>
        <taxon>Actinomycetota</taxon>
        <taxon>Actinomycetes</taxon>
        <taxon>Micromonosporales</taxon>
        <taxon>Micromonosporaceae</taxon>
        <taxon>Couchioplanes</taxon>
    </lineage>
</organism>